<dbReference type="STRING" id="10228.B3RIB1"/>
<dbReference type="Pfam" id="PF00076">
    <property type="entry name" value="RRM_1"/>
    <property type="match status" value="1"/>
</dbReference>
<evidence type="ECO:0000256" key="5">
    <source>
        <dbReference type="ARBA" id="ARBA00023242"/>
    </source>
</evidence>
<dbReference type="AlphaFoldDB" id="B3RIB1"/>
<dbReference type="PANTHER" id="PTHR13288">
    <property type="entry name" value="SPLICING FACTOR 45 SPF45"/>
    <property type="match status" value="1"/>
</dbReference>
<evidence type="ECO:0000313" key="8">
    <source>
        <dbReference type="EMBL" id="EDV29720.1"/>
    </source>
</evidence>
<dbReference type="InterPro" id="IPR012677">
    <property type="entry name" value="Nucleotide-bd_a/b_plait_sf"/>
</dbReference>
<sequence>NIVGKGEVDDDLEPEIAEECNSYGAVERVLIHELPEATEELAVRIFVEFKRQESAVKAAIALNGRYFGGRNVKVKFWDYNKFRRFQLT</sequence>
<gene>
    <name evidence="8" type="ORF">TRIADDRAFT_19511</name>
</gene>
<dbReference type="InParanoid" id="B3RIB1"/>
<dbReference type="PANTHER" id="PTHR13288:SF8">
    <property type="entry name" value="SPLICING FACTOR 45"/>
    <property type="match status" value="1"/>
</dbReference>
<feature type="domain" description="RRM" evidence="7">
    <location>
        <begin position="1"/>
        <end position="79"/>
    </location>
</feature>
<evidence type="ECO:0000256" key="4">
    <source>
        <dbReference type="ARBA" id="ARBA00023187"/>
    </source>
</evidence>
<reference evidence="8 9" key="1">
    <citation type="journal article" date="2008" name="Nature">
        <title>The Trichoplax genome and the nature of placozoans.</title>
        <authorList>
            <person name="Srivastava M."/>
            <person name="Begovic E."/>
            <person name="Chapman J."/>
            <person name="Putnam N.H."/>
            <person name="Hellsten U."/>
            <person name="Kawashima T."/>
            <person name="Kuo A."/>
            <person name="Mitros T."/>
            <person name="Salamov A."/>
            <person name="Carpenter M.L."/>
            <person name="Signorovitch A.Y."/>
            <person name="Moreno M.A."/>
            <person name="Kamm K."/>
            <person name="Grimwood J."/>
            <person name="Schmutz J."/>
            <person name="Shapiro H."/>
            <person name="Grigoriev I.V."/>
            <person name="Buss L.W."/>
            <person name="Schierwater B."/>
            <person name="Dellaporta S.L."/>
            <person name="Rokhsar D.S."/>
        </authorList>
    </citation>
    <scope>NUCLEOTIDE SEQUENCE [LARGE SCALE GENOMIC DNA]</scope>
    <source>
        <strain evidence="8 9">Grell-BS-1999</strain>
    </source>
</reference>
<comment type="subcellular location">
    <subcellularLocation>
        <location evidence="1">Nucleus</location>
    </subcellularLocation>
</comment>
<dbReference type="OrthoDB" id="5411533at2759"/>
<dbReference type="PhylomeDB" id="B3RIB1"/>
<dbReference type="Gene3D" id="3.30.70.330">
    <property type="match status" value="1"/>
</dbReference>
<dbReference type="GO" id="GO:0045292">
    <property type="term" value="P:mRNA cis splicing, via spliceosome"/>
    <property type="evidence" value="ECO:0007669"/>
    <property type="project" value="InterPro"/>
</dbReference>
<protein>
    <recommendedName>
        <fullName evidence="7">RRM domain-containing protein</fullName>
    </recommendedName>
</protein>
<dbReference type="InterPro" id="IPR040052">
    <property type="entry name" value="RBM17"/>
</dbReference>
<dbReference type="GeneID" id="6749406"/>
<dbReference type="OMA" id="EECNSYG"/>
<dbReference type="InterPro" id="IPR000504">
    <property type="entry name" value="RRM_dom"/>
</dbReference>
<keyword evidence="9" id="KW-1185">Reference proteome</keyword>
<keyword evidence="5" id="KW-0539">Nucleus</keyword>
<dbReference type="Proteomes" id="UP000009022">
    <property type="component" value="Unassembled WGS sequence"/>
</dbReference>
<evidence type="ECO:0000256" key="1">
    <source>
        <dbReference type="ARBA" id="ARBA00004123"/>
    </source>
</evidence>
<keyword evidence="4" id="KW-0508">mRNA splicing</keyword>
<dbReference type="GO" id="GO:0003723">
    <property type="term" value="F:RNA binding"/>
    <property type="evidence" value="ECO:0007669"/>
    <property type="project" value="UniProtKB-UniRule"/>
</dbReference>
<dbReference type="eggNOG" id="KOG1996">
    <property type="taxonomic scope" value="Eukaryota"/>
</dbReference>
<feature type="non-terminal residue" evidence="8">
    <location>
        <position position="1"/>
    </location>
</feature>
<evidence type="ECO:0000259" key="7">
    <source>
        <dbReference type="PROSITE" id="PS50102"/>
    </source>
</evidence>
<dbReference type="InterPro" id="IPR035979">
    <property type="entry name" value="RBD_domain_sf"/>
</dbReference>
<keyword evidence="3 6" id="KW-0694">RNA-binding</keyword>
<dbReference type="FunFam" id="3.30.70.330:FF:000382">
    <property type="entry name" value="G-patch domain-containing protein"/>
    <property type="match status" value="1"/>
</dbReference>
<keyword evidence="2" id="KW-0507">mRNA processing</keyword>
<dbReference type="GO" id="GO:0005634">
    <property type="term" value="C:nucleus"/>
    <property type="evidence" value="ECO:0007669"/>
    <property type="project" value="UniProtKB-SubCell"/>
</dbReference>
<name>B3RIB1_TRIAD</name>
<dbReference type="HOGENOM" id="CLU_100459_1_1_1"/>
<dbReference type="RefSeq" id="XP_002108922.1">
    <property type="nucleotide sequence ID" value="XM_002108886.1"/>
</dbReference>
<proteinExistence type="predicted"/>
<evidence type="ECO:0000256" key="3">
    <source>
        <dbReference type="ARBA" id="ARBA00022884"/>
    </source>
</evidence>
<dbReference type="SUPFAM" id="SSF54928">
    <property type="entry name" value="RNA-binding domain, RBD"/>
    <property type="match status" value="1"/>
</dbReference>
<dbReference type="PROSITE" id="PS50102">
    <property type="entry name" value="RRM"/>
    <property type="match status" value="1"/>
</dbReference>
<dbReference type="KEGG" id="tad:TRIADDRAFT_19511"/>
<accession>B3RIB1</accession>
<evidence type="ECO:0000256" key="6">
    <source>
        <dbReference type="PROSITE-ProRule" id="PRU00176"/>
    </source>
</evidence>
<dbReference type="CTD" id="6749406"/>
<evidence type="ECO:0000313" key="9">
    <source>
        <dbReference type="Proteomes" id="UP000009022"/>
    </source>
</evidence>
<organism evidence="8 9">
    <name type="scientific">Trichoplax adhaerens</name>
    <name type="common">Trichoplax reptans</name>
    <dbReference type="NCBI Taxonomy" id="10228"/>
    <lineage>
        <taxon>Eukaryota</taxon>
        <taxon>Metazoa</taxon>
        <taxon>Placozoa</taxon>
        <taxon>Uniplacotomia</taxon>
        <taxon>Trichoplacea</taxon>
        <taxon>Trichoplacidae</taxon>
        <taxon>Trichoplax</taxon>
    </lineage>
</organism>
<dbReference type="SMART" id="SM00361">
    <property type="entry name" value="RRM_1"/>
    <property type="match status" value="1"/>
</dbReference>
<dbReference type="EMBL" id="DS985241">
    <property type="protein sequence ID" value="EDV29720.1"/>
    <property type="molecule type" value="Genomic_DNA"/>
</dbReference>
<evidence type="ECO:0000256" key="2">
    <source>
        <dbReference type="ARBA" id="ARBA00022664"/>
    </source>
</evidence>
<dbReference type="InterPro" id="IPR003954">
    <property type="entry name" value="RRM_euk-type"/>
</dbReference>